<dbReference type="Pfam" id="PF08281">
    <property type="entry name" value="Sigma70_r4_2"/>
    <property type="match status" value="1"/>
</dbReference>
<dbReference type="SUPFAM" id="SSF88946">
    <property type="entry name" value="Sigma2 domain of RNA polymerase sigma factors"/>
    <property type="match status" value="1"/>
</dbReference>
<dbReference type="InterPro" id="IPR014284">
    <property type="entry name" value="RNA_pol_sigma-70_dom"/>
</dbReference>
<keyword evidence="3" id="KW-0731">Sigma factor</keyword>
<dbReference type="InterPro" id="IPR013324">
    <property type="entry name" value="RNA_pol_sigma_r3/r4-like"/>
</dbReference>
<name>A0A6A8A8A0_9HYPH</name>
<dbReference type="Proteomes" id="UP000435138">
    <property type="component" value="Unassembled WGS sequence"/>
</dbReference>
<sequence>MGMQSNRLGTLYVSEKNRLSRMIARIFSNRNDVEDIVHDAFIRFITARLGGIDQEKAYIARIAQNLAIDAQRKAKKHPSADIDLFEMIDPSPSPEQVVADRQALAITLSALEKLPGKTRRAFEMHRVGDMTITQIASELGISSSNAGRHVIDGYQLLRDALRRHGL</sequence>
<organism evidence="7 8">
    <name type="scientific">Endobacterium cereale</name>
    <dbReference type="NCBI Taxonomy" id="2663029"/>
    <lineage>
        <taxon>Bacteria</taxon>
        <taxon>Pseudomonadati</taxon>
        <taxon>Pseudomonadota</taxon>
        <taxon>Alphaproteobacteria</taxon>
        <taxon>Hyphomicrobiales</taxon>
        <taxon>Rhizobiaceae</taxon>
        <taxon>Endobacterium</taxon>
    </lineage>
</organism>
<feature type="domain" description="RNA polymerase sigma factor 70 region 4 type 2" evidence="6">
    <location>
        <begin position="108"/>
        <end position="149"/>
    </location>
</feature>
<evidence type="ECO:0000313" key="8">
    <source>
        <dbReference type="Proteomes" id="UP000435138"/>
    </source>
</evidence>
<comment type="similarity">
    <text evidence="1">Belongs to the sigma-70 factor family. ECF subfamily.</text>
</comment>
<keyword evidence="2" id="KW-0805">Transcription regulation</keyword>
<evidence type="ECO:0000259" key="6">
    <source>
        <dbReference type="Pfam" id="PF08281"/>
    </source>
</evidence>
<evidence type="ECO:0000256" key="4">
    <source>
        <dbReference type="ARBA" id="ARBA00023163"/>
    </source>
</evidence>
<evidence type="ECO:0000256" key="1">
    <source>
        <dbReference type="ARBA" id="ARBA00010641"/>
    </source>
</evidence>
<dbReference type="PANTHER" id="PTHR43133:SF63">
    <property type="entry name" value="RNA POLYMERASE SIGMA FACTOR FECI-RELATED"/>
    <property type="match status" value="1"/>
</dbReference>
<dbReference type="SUPFAM" id="SSF88659">
    <property type="entry name" value="Sigma3 and sigma4 domains of RNA polymerase sigma factors"/>
    <property type="match status" value="1"/>
</dbReference>
<keyword evidence="8" id="KW-1185">Reference proteome</keyword>
<accession>A0A6A8A8A0</accession>
<dbReference type="EMBL" id="WIXI01000043">
    <property type="protein sequence ID" value="MQY46979.1"/>
    <property type="molecule type" value="Genomic_DNA"/>
</dbReference>
<gene>
    <name evidence="7" type="ORF">GAO09_13155</name>
</gene>
<evidence type="ECO:0000313" key="7">
    <source>
        <dbReference type="EMBL" id="MQY46979.1"/>
    </source>
</evidence>
<dbReference type="InterPro" id="IPR039425">
    <property type="entry name" value="RNA_pol_sigma-70-like"/>
</dbReference>
<dbReference type="InterPro" id="IPR036388">
    <property type="entry name" value="WH-like_DNA-bd_sf"/>
</dbReference>
<evidence type="ECO:0000256" key="2">
    <source>
        <dbReference type="ARBA" id="ARBA00023015"/>
    </source>
</evidence>
<dbReference type="NCBIfam" id="TIGR02937">
    <property type="entry name" value="sigma70-ECF"/>
    <property type="match status" value="1"/>
</dbReference>
<dbReference type="GO" id="GO:0006352">
    <property type="term" value="P:DNA-templated transcription initiation"/>
    <property type="evidence" value="ECO:0007669"/>
    <property type="project" value="InterPro"/>
</dbReference>
<dbReference type="InterPro" id="IPR007627">
    <property type="entry name" value="RNA_pol_sigma70_r2"/>
</dbReference>
<dbReference type="Pfam" id="PF04542">
    <property type="entry name" value="Sigma70_r2"/>
    <property type="match status" value="1"/>
</dbReference>
<evidence type="ECO:0000256" key="3">
    <source>
        <dbReference type="ARBA" id="ARBA00023082"/>
    </source>
</evidence>
<dbReference type="GO" id="GO:0016987">
    <property type="term" value="F:sigma factor activity"/>
    <property type="evidence" value="ECO:0007669"/>
    <property type="project" value="UniProtKB-KW"/>
</dbReference>
<dbReference type="GO" id="GO:0003677">
    <property type="term" value="F:DNA binding"/>
    <property type="evidence" value="ECO:0007669"/>
    <property type="project" value="InterPro"/>
</dbReference>
<proteinExistence type="inferred from homology"/>
<feature type="domain" description="RNA polymerase sigma-70 region 2" evidence="5">
    <location>
        <begin position="11"/>
        <end position="76"/>
    </location>
</feature>
<protein>
    <submittedName>
        <fullName evidence="7">Sigma-70 family RNA polymerase sigma factor</fullName>
    </submittedName>
</protein>
<dbReference type="InterPro" id="IPR013325">
    <property type="entry name" value="RNA_pol_sigma_r2"/>
</dbReference>
<dbReference type="Gene3D" id="1.10.1740.10">
    <property type="match status" value="1"/>
</dbReference>
<dbReference type="PANTHER" id="PTHR43133">
    <property type="entry name" value="RNA POLYMERASE ECF-TYPE SIGMA FACTO"/>
    <property type="match status" value="1"/>
</dbReference>
<evidence type="ECO:0000259" key="5">
    <source>
        <dbReference type="Pfam" id="PF04542"/>
    </source>
</evidence>
<dbReference type="AlphaFoldDB" id="A0A6A8A8A0"/>
<dbReference type="InterPro" id="IPR013249">
    <property type="entry name" value="RNA_pol_sigma70_r4_t2"/>
</dbReference>
<keyword evidence="4" id="KW-0804">Transcription</keyword>
<reference evidence="7 8" key="1">
    <citation type="submission" date="2019-11" db="EMBL/GenBank/DDBJ databases">
        <title>Genome analysis of Rhizobacterium cereale a novel genus and species isolated from maize roots in North Spain.</title>
        <authorList>
            <person name="Menendez E."/>
            <person name="Flores-Felix J.D."/>
            <person name="Ramirez-Bahena M.-H."/>
            <person name="Igual J.M."/>
            <person name="Garcia-Fraile P."/>
            <person name="Peix A."/>
            <person name="Velazquez E."/>
        </authorList>
    </citation>
    <scope>NUCLEOTIDE SEQUENCE [LARGE SCALE GENOMIC DNA]</scope>
    <source>
        <strain evidence="7 8">RZME27</strain>
    </source>
</reference>
<comment type="caution">
    <text evidence="7">The sequence shown here is derived from an EMBL/GenBank/DDBJ whole genome shotgun (WGS) entry which is preliminary data.</text>
</comment>
<dbReference type="Gene3D" id="1.10.10.10">
    <property type="entry name" value="Winged helix-like DNA-binding domain superfamily/Winged helix DNA-binding domain"/>
    <property type="match status" value="1"/>
</dbReference>